<dbReference type="InterPro" id="IPR011990">
    <property type="entry name" value="TPR-like_helical_dom_sf"/>
</dbReference>
<dbReference type="PROSITE" id="PS50005">
    <property type="entry name" value="TPR"/>
    <property type="match status" value="6"/>
</dbReference>
<feature type="repeat" description="TPR" evidence="1">
    <location>
        <begin position="147"/>
        <end position="180"/>
    </location>
</feature>
<dbReference type="PROSITE" id="PS50293">
    <property type="entry name" value="TPR_REGION"/>
    <property type="match status" value="3"/>
</dbReference>
<gene>
    <name evidence="2" type="ordered locus">NATL1_18211</name>
</gene>
<feature type="repeat" description="TPR" evidence="1">
    <location>
        <begin position="181"/>
        <end position="214"/>
    </location>
</feature>
<dbReference type="RefSeq" id="WP_011824365.1">
    <property type="nucleotide sequence ID" value="NC_008819.1"/>
</dbReference>
<dbReference type="SUPFAM" id="SSF48452">
    <property type="entry name" value="TPR-like"/>
    <property type="match status" value="1"/>
</dbReference>
<feature type="repeat" description="TPR" evidence="1">
    <location>
        <begin position="79"/>
        <end position="112"/>
    </location>
</feature>
<dbReference type="Gene3D" id="1.25.40.10">
    <property type="entry name" value="Tetratricopeptide repeat domain"/>
    <property type="match status" value="5"/>
</dbReference>
<dbReference type="SUPFAM" id="SSF53756">
    <property type="entry name" value="UDP-Glycosyltransferase/glycogen phosphorylase"/>
    <property type="match status" value="1"/>
</dbReference>
<dbReference type="PANTHER" id="PTHR44216">
    <property type="entry name" value="PROTEIN O-MANNOSYL-TRANSFERASE TMTC2"/>
    <property type="match status" value="1"/>
</dbReference>
<dbReference type="KEGG" id="pme:NATL1_18211"/>
<dbReference type="Pfam" id="PF13181">
    <property type="entry name" value="TPR_8"/>
    <property type="match status" value="1"/>
</dbReference>
<dbReference type="SMART" id="SM00028">
    <property type="entry name" value="TPR"/>
    <property type="match status" value="7"/>
</dbReference>
<protein>
    <submittedName>
        <fullName evidence="2">Uncharacterized protein</fullName>
    </submittedName>
</protein>
<evidence type="ECO:0000313" key="3">
    <source>
        <dbReference type="Proteomes" id="UP000002592"/>
    </source>
</evidence>
<feature type="repeat" description="TPR" evidence="1">
    <location>
        <begin position="215"/>
        <end position="248"/>
    </location>
</feature>
<feature type="repeat" description="TPR" evidence="1">
    <location>
        <begin position="249"/>
        <end position="282"/>
    </location>
</feature>
<name>A2C4G7_PROM1</name>
<feature type="repeat" description="TPR" evidence="1">
    <location>
        <begin position="113"/>
        <end position="146"/>
    </location>
</feature>
<dbReference type="InterPro" id="IPR052384">
    <property type="entry name" value="TMTC_O-mannosyltransferase"/>
</dbReference>
<evidence type="ECO:0000313" key="2">
    <source>
        <dbReference type="EMBL" id="ABM76377.1"/>
    </source>
</evidence>
<dbReference type="HOGENOM" id="CLU_010140_1_0_3"/>
<dbReference type="PANTHER" id="PTHR44216:SF3">
    <property type="entry name" value="PROTEIN O-MANNOSYL-TRANSFERASE TMTC2"/>
    <property type="match status" value="1"/>
</dbReference>
<dbReference type="Proteomes" id="UP000002592">
    <property type="component" value="Chromosome"/>
</dbReference>
<evidence type="ECO:0000256" key="1">
    <source>
        <dbReference type="PROSITE-ProRule" id="PRU00339"/>
    </source>
</evidence>
<reference evidence="3" key="1">
    <citation type="journal article" date="2007" name="PLoS Genet.">
        <title>Patterns and implications of gene gain and loss in the evolution of Prochlorococcus.</title>
        <authorList>
            <person name="Kettler G.C."/>
            <person name="Martiny A.C."/>
            <person name="Huang K."/>
            <person name="Zucker J."/>
            <person name="Coleman M.L."/>
            <person name="Rodrigue S."/>
            <person name="Chen F."/>
            <person name="Lapidus A."/>
            <person name="Ferriera S."/>
            <person name="Johnson J."/>
            <person name="Steglich C."/>
            <person name="Church G.M."/>
            <person name="Richardson P."/>
            <person name="Chisholm S.W."/>
        </authorList>
    </citation>
    <scope>NUCLEOTIDE SEQUENCE [LARGE SCALE GENOMIC DNA]</scope>
    <source>
        <strain evidence="3">NATL1A</strain>
    </source>
</reference>
<dbReference type="Pfam" id="PF00515">
    <property type="entry name" value="TPR_1"/>
    <property type="match status" value="2"/>
</dbReference>
<dbReference type="Pfam" id="PF13414">
    <property type="entry name" value="TPR_11"/>
    <property type="match status" value="1"/>
</dbReference>
<accession>A2C4G7</accession>
<dbReference type="AlphaFoldDB" id="A2C4G7"/>
<dbReference type="GO" id="GO:0035269">
    <property type="term" value="P:protein O-linked glycosylation via mannose"/>
    <property type="evidence" value="ECO:0007669"/>
    <property type="project" value="TreeGrafter"/>
</dbReference>
<dbReference type="Gene3D" id="3.40.50.2000">
    <property type="entry name" value="Glycogen Phosphorylase B"/>
    <property type="match status" value="1"/>
</dbReference>
<dbReference type="InterPro" id="IPR019734">
    <property type="entry name" value="TPR_rpt"/>
</dbReference>
<dbReference type="EMBL" id="CP000553">
    <property type="protein sequence ID" value="ABM76377.1"/>
    <property type="molecule type" value="Genomic_DNA"/>
</dbReference>
<proteinExistence type="predicted"/>
<organism evidence="2 3">
    <name type="scientific">Prochlorococcus marinus (strain NATL1A)</name>
    <dbReference type="NCBI Taxonomy" id="167555"/>
    <lineage>
        <taxon>Bacteria</taxon>
        <taxon>Bacillati</taxon>
        <taxon>Cyanobacteriota</taxon>
        <taxon>Cyanophyceae</taxon>
        <taxon>Synechococcales</taxon>
        <taxon>Prochlorococcaceae</taxon>
        <taxon>Prochlorococcus</taxon>
    </lineage>
</organism>
<dbReference type="GO" id="GO:0000030">
    <property type="term" value="F:mannosyltransferase activity"/>
    <property type="evidence" value="ECO:0007669"/>
    <property type="project" value="TreeGrafter"/>
</dbReference>
<dbReference type="eggNOG" id="COG0457">
    <property type="taxonomic scope" value="Bacteria"/>
</dbReference>
<keyword evidence="1" id="KW-0802">TPR repeat</keyword>
<sequence length="603" mass="69158">MDGPHIEENGKKKVTEGKTFPVPFNLEELNKKRSITTKTSYKPSKEQIINQAFKFHSQGNISEAAKYYQYCINQAFKDYRVFTNYGVILKKFGKLKEAEKCQREAIQINPNFAEAYSNLGNILSDLGQLKEAELSFRKAIEIKSDYAEAHSNLGNILRDFGQLKEAELSFRKAIEIKSDYAEAHSNLGNILNDLGQLKEAELSFRKAIEIKPDFANTHNNLGIILSDLDQLKEAELSFRKAIEIKPDFIKAYSNLGNILRDLGQLKEAELSFRKAIKIKPDYAEAYFNLAYLELLKGNYKSGLKNYEFRFKKKQPTVPHIKTKLKRVTNEQFQKGEKLLVVSEQGLGDTLQYMRYIPYLQNQGFDINFCAQTQLHSLIKASAISADPLITEQANQLSLGQWIPLLSLPKYLQVSPNNPIISEPYINSTDNLTKKWKKILSKEKRAVIGINWQGNPTMEKSFYQGRSIPLEIFSILPEHNEITMLSLQKGFGSEQLENCSFKNKFVSCQSEIDSTWDFLENAAIIDNCDLIITCDTSIAHLAGGMGKKVWLLLRDIPYWTWGLDGETTFWYPSMRLFRQNKRHNWQEVMERVSSALEKEIEAKV</sequence>
<dbReference type="Pfam" id="PF13424">
    <property type="entry name" value="TPR_12"/>
    <property type="match status" value="1"/>
</dbReference>